<reference evidence="2" key="1">
    <citation type="submission" date="2022-11" db="UniProtKB">
        <authorList>
            <consortium name="WormBaseParasite"/>
        </authorList>
    </citation>
    <scope>IDENTIFICATION</scope>
</reference>
<accession>A0AC35G6Y1</accession>
<organism evidence="1 2">
    <name type="scientific">Panagrolaimus sp. PS1159</name>
    <dbReference type="NCBI Taxonomy" id="55785"/>
    <lineage>
        <taxon>Eukaryota</taxon>
        <taxon>Metazoa</taxon>
        <taxon>Ecdysozoa</taxon>
        <taxon>Nematoda</taxon>
        <taxon>Chromadorea</taxon>
        <taxon>Rhabditida</taxon>
        <taxon>Tylenchina</taxon>
        <taxon>Panagrolaimomorpha</taxon>
        <taxon>Panagrolaimoidea</taxon>
        <taxon>Panagrolaimidae</taxon>
        <taxon>Panagrolaimus</taxon>
    </lineage>
</organism>
<proteinExistence type="predicted"/>
<evidence type="ECO:0000313" key="2">
    <source>
        <dbReference type="WBParaSite" id="PS1159_v2.g24495.t1"/>
    </source>
</evidence>
<sequence length="1261" mass="139267">MAEYLLYYLPKCRLEDERKHSEFCHQIQKNFNANVEIESEYCFYVVLEKHIDKFEFHQKYFNKIKFLLSHNVFLQNLSETTTLTINNDDEGLLIEIGPRLSFTTPFSTNAVSAFESAGIFGVLRLERSTRYYLKNNDVKNLIPQKIFSIFGDRMIECLYENPPCFLQTIKKKENAFEIDILGLEGRKNLQKANDELGLALDEADFEYYYNFFLNKIKKNPTDVELFDLAQSNSEHSRHWFFRGELYVNGEKRPESLFKSIQDTQKFSNKNNVIAFCDNSSAITGFESEYLVSTNPTKTSAFSKKSLKRHIIYTAETHNFPTGVCPFPGAATGTGGRIRDVHATGRGAHEIAGIAGYSIGNLNLNNYPQSYEPKWEYPNNFATPSKILIEASNGASDYGNKFGEPVIAGFTRSFGMQLSNSKRYEYVKPIMFSAGIGSIDSTLIKKAECQKGQLVAKVGGPVYRIGVGGGTASSVQVQGDQHNELDFGAVQRGDPEMEQKLHRVIRGCIELGDKNPILSIHDQGAGGNGNVLKEIVEGKNGGAIIKADSFDLGDPTISIRELWGAEYQESDAILINPLRIEELKAISSREKCKVNIVGEVTGDNRVIVKNFSNELPEHPFDLDLTKLGERESKVFNLKANSINALPLELPSKLSVKEALNQVLRLPTVGSKRYLTNKVDRSVTGLIAQQQCVGPLHTPVADVAVVALSYFDTIGAAVAVGEQPIKGLIDPAIGARMSVGEALTNLDVKCSGNWMWAAKVDGEGGKLVQACDAMCSVMKTLGIAVDGGKDSLSMAARCKNSEIICSPGTLVVSTYAPCTNIQKVITPDFKIPDEAPTVIVYVSMANPRQKYRLGGSALAQCYSQIGNEFPDMDSPEYFKKAFYVIQKLIEEELVFSGHDVSDGGLITTLLEMAFAGNCEIHASITSLAGTLETLFAEELGIILEVTHKNLGHLLAICDENDIFAQKIGEVVHFYGKDASIIINVNGNCVIDCPLNELRNIWEETSDRLELLQTAESCVKSQIEWRSKVDVTNYVANFDFNVDYTFLTKSPKIAILREEGSNGDREMAAAFISVGFEAFDITMTDLRNGANLDEFRGIAFVGGFSFADVLGSAKGWAATISFNEKICEMFENFKNRKDTFSLGICNGCQLMALINWIGDSKVSKGKVFLDDNECGRFHSGFCSVKIQKSPAIMLKGMEDSVLGVWTSHGEGKFTYDSLETEQFLEKENLRCIRYCDGNGHLTNIYPANPNGSSSAVAGICSSDG</sequence>
<name>A0AC35G6Y1_9BILA</name>
<dbReference type="WBParaSite" id="PS1159_v2.g24495.t1">
    <property type="protein sequence ID" value="PS1159_v2.g24495.t1"/>
    <property type="gene ID" value="PS1159_v2.g24495"/>
</dbReference>
<protein>
    <submittedName>
        <fullName evidence="2">Phosphoribosylformylglycinamidine synthase</fullName>
    </submittedName>
</protein>
<evidence type="ECO:0000313" key="1">
    <source>
        <dbReference type="Proteomes" id="UP000887580"/>
    </source>
</evidence>
<dbReference type="Proteomes" id="UP000887580">
    <property type="component" value="Unplaced"/>
</dbReference>